<dbReference type="KEGG" id="vg:5659224"/>
<reference evidence="1 2" key="1">
    <citation type="journal article" date="2007" name="Virology">
        <title>Sequence and annotation of the 369-kb NY-2A and the 345-kb AR158 viruses that infect Chlorella NC64A.</title>
        <authorList>
            <person name="Fitzgerald L.A."/>
            <person name="Graves M.V."/>
            <person name="Li X."/>
            <person name="Feldblyum T."/>
            <person name="Nierman W.C."/>
            <person name="Van Etten J.L."/>
        </authorList>
    </citation>
    <scope>NUCLEOTIDE SEQUENCE [LARGE SCALE GENOMIC DNA]</scope>
    <source>
        <strain evidence="1 2">NY-2A</strain>
    </source>
</reference>
<dbReference type="GeneID" id="5659224"/>
<evidence type="ECO:0000313" key="2">
    <source>
        <dbReference type="Proteomes" id="UP000202419"/>
    </source>
</evidence>
<proteinExistence type="predicted"/>
<organismHost>
    <name type="scientific">Chlorella</name>
    <dbReference type="NCBI Taxonomy" id="3071"/>
</organismHost>
<accession>A7IWF5</accession>
<name>A7IWF5_PBCVN</name>
<organism evidence="1 2">
    <name type="scientific">Paramecium bursaria Chlorella virus NY2A</name>
    <name type="common">PBCV-NY2A</name>
    <dbReference type="NCBI Taxonomy" id="46021"/>
    <lineage>
        <taxon>Viruses</taxon>
        <taxon>Varidnaviria</taxon>
        <taxon>Bamfordvirae</taxon>
        <taxon>Nucleocytoviricota</taxon>
        <taxon>Megaviricetes</taxon>
        <taxon>Algavirales</taxon>
        <taxon>Phycodnaviridae</taxon>
        <taxon>Chlorovirus</taxon>
        <taxon>Chlorovirus americanus</taxon>
    </lineage>
</organism>
<dbReference type="EMBL" id="DQ491002">
    <property type="protein sequence ID" value="ABT14679.1"/>
    <property type="molecule type" value="Genomic_DNA"/>
</dbReference>
<dbReference type="Proteomes" id="UP000202419">
    <property type="component" value="Segment"/>
</dbReference>
<gene>
    <name evidence="1" type="primary">b280L</name>
    <name evidence="1" type="ORF">NY2A_b280L</name>
</gene>
<evidence type="ECO:0000313" key="1">
    <source>
        <dbReference type="EMBL" id="ABT14679.1"/>
    </source>
</evidence>
<protein>
    <submittedName>
        <fullName evidence="1">Uncharacterized protein b280L</fullName>
    </submittedName>
</protein>
<keyword evidence="2" id="KW-1185">Reference proteome</keyword>
<sequence length="99" mass="12014">MPPDFSIRNLHGMRYQRLRYSDSLHTREDVRLRLHSLRTCFRVALWRSDRHIVYAESSCISDETHGFCRVRNYYRMLRCRLLDLLQISSLRYSSSCEQI</sequence>
<dbReference type="RefSeq" id="YP_001497476.1">
    <property type="nucleotide sequence ID" value="NC_009898.1"/>
</dbReference>